<dbReference type="PANTHER" id="PTHR32063">
    <property type="match status" value="1"/>
</dbReference>
<feature type="transmembrane region" description="Helical" evidence="2">
    <location>
        <begin position="458"/>
        <end position="478"/>
    </location>
</feature>
<dbReference type="Proteomes" id="UP001320119">
    <property type="component" value="Chromosome"/>
</dbReference>
<protein>
    <recommendedName>
        <fullName evidence="5">Acriflavin resistance protein</fullName>
    </recommendedName>
</protein>
<gene>
    <name evidence="3" type="ORF">MARGE09_P4056</name>
</gene>
<dbReference type="Pfam" id="PF00873">
    <property type="entry name" value="ACR_tran"/>
    <property type="match status" value="1"/>
</dbReference>
<dbReference type="SUPFAM" id="SSF82693">
    <property type="entry name" value="Multidrug efflux transporter AcrB pore domain, PN1, PN2, PC1 and PC2 subdomains"/>
    <property type="match status" value="3"/>
</dbReference>
<feature type="transmembrane region" description="Helical" evidence="2">
    <location>
        <begin position="328"/>
        <end position="350"/>
    </location>
</feature>
<dbReference type="KEGG" id="marq:MARGE09_P4056"/>
<dbReference type="SUPFAM" id="SSF82714">
    <property type="entry name" value="Multidrug efflux transporter AcrB TolC docking domain, DN and DC subdomains"/>
    <property type="match status" value="2"/>
</dbReference>
<dbReference type="Gene3D" id="3.30.70.1430">
    <property type="entry name" value="Multidrug efflux transporter AcrB pore domain"/>
    <property type="match status" value="2"/>
</dbReference>
<dbReference type="GO" id="GO:0005886">
    <property type="term" value="C:plasma membrane"/>
    <property type="evidence" value="ECO:0007669"/>
    <property type="project" value="TreeGrafter"/>
</dbReference>
<dbReference type="Gene3D" id="3.30.2090.10">
    <property type="entry name" value="Multidrug efflux transporter AcrB TolC docking domain, DN and DC subdomains"/>
    <property type="match status" value="2"/>
</dbReference>
<keyword evidence="2" id="KW-0472">Membrane</keyword>
<feature type="transmembrane region" description="Helical" evidence="2">
    <location>
        <begin position="356"/>
        <end position="378"/>
    </location>
</feature>
<evidence type="ECO:0000256" key="2">
    <source>
        <dbReference type="SAM" id="Phobius"/>
    </source>
</evidence>
<dbReference type="AlphaFoldDB" id="A0AAN1WLM2"/>
<keyword evidence="2" id="KW-0812">Transmembrane</keyword>
<dbReference type="SUPFAM" id="SSF82866">
    <property type="entry name" value="Multidrug efflux transporter AcrB transmembrane domain"/>
    <property type="match status" value="2"/>
</dbReference>
<keyword evidence="2" id="KW-1133">Transmembrane helix</keyword>
<keyword evidence="1" id="KW-0175">Coiled coil</keyword>
<reference evidence="3 4" key="1">
    <citation type="journal article" date="2022" name="IScience">
        <title>An ultrasensitive nanofiber-based assay for enzymatic hydrolysis and deep-sea microbial degradation of cellulose.</title>
        <authorList>
            <person name="Tsudome M."/>
            <person name="Tachioka M."/>
            <person name="Miyazaki M."/>
            <person name="Uchimura K."/>
            <person name="Tsuda M."/>
            <person name="Takaki Y."/>
            <person name="Deguchi S."/>
        </authorList>
    </citation>
    <scope>NUCLEOTIDE SEQUENCE [LARGE SCALE GENOMIC DNA]</scope>
    <source>
        <strain evidence="3 4">GE09</strain>
    </source>
</reference>
<dbReference type="PANTHER" id="PTHR32063:SF33">
    <property type="entry name" value="RND SUPERFAMILY EFFLUX PUMP PERMEASE COMPONENT"/>
    <property type="match status" value="1"/>
</dbReference>
<feature type="transmembrane region" description="Helical" evidence="2">
    <location>
        <begin position="896"/>
        <end position="916"/>
    </location>
</feature>
<evidence type="ECO:0000313" key="4">
    <source>
        <dbReference type="Proteomes" id="UP001320119"/>
    </source>
</evidence>
<name>A0AAN1WLM2_9GAMM</name>
<evidence type="ECO:0000313" key="3">
    <source>
        <dbReference type="EMBL" id="BCD99854.1"/>
    </source>
</evidence>
<dbReference type="Gene3D" id="1.20.1640.10">
    <property type="entry name" value="Multidrug efflux transporter AcrB transmembrane domain"/>
    <property type="match status" value="2"/>
</dbReference>
<keyword evidence="4" id="KW-1185">Reference proteome</keyword>
<feature type="transmembrane region" description="Helical" evidence="2">
    <location>
        <begin position="870"/>
        <end position="889"/>
    </location>
</feature>
<feature type="transmembrane region" description="Helical" evidence="2">
    <location>
        <begin position="999"/>
        <end position="1023"/>
    </location>
</feature>
<feature type="transmembrane region" description="Helical" evidence="2">
    <location>
        <begin position="12"/>
        <end position="31"/>
    </location>
</feature>
<feature type="coiled-coil region" evidence="1">
    <location>
        <begin position="577"/>
        <end position="604"/>
    </location>
</feature>
<dbReference type="InterPro" id="IPR001036">
    <property type="entry name" value="Acrflvin-R"/>
</dbReference>
<dbReference type="EMBL" id="AP023086">
    <property type="protein sequence ID" value="BCD99854.1"/>
    <property type="molecule type" value="Genomic_DNA"/>
</dbReference>
<dbReference type="Gene3D" id="3.30.70.1320">
    <property type="entry name" value="Multidrug efflux transporter AcrB pore domain like"/>
    <property type="match status" value="1"/>
</dbReference>
<proteinExistence type="predicted"/>
<evidence type="ECO:0000256" key="1">
    <source>
        <dbReference type="SAM" id="Coils"/>
    </source>
</evidence>
<sequence>MNRLIQWFVENPIAANLCMVMILLGGFSSLFKLNKEVFPDIALDIIQVGVVYPGAGPKEVETQIVVRIEEAIANLDGIDRITSEAREGYANVSVEAVKGQDIQALLNDVKTRVDAITTFPTDVERPQVQQLIANKEVMSLALYGDAGEIELKRVATQLRDELGLLNAVSLVSLRASRDDEISIEVSEHTLRQYQLTFDDVSRAIAAQSLDVPAGIVKSQTGNIQVQTRGQNYTANDFSSVVVRAAADGSQLYLGDIATIRDDLAEKDLIAHFNGKRAVFLDIFVSDNPDILAATSAVKDYMHTHANQIPATMQMAVARDWSLLFKGRMNLLITNAISGLLLVFLVLMLFLRTSLALWVSAGIGVAFMGAIWLLPFAGISINMVSMFAMILVLGILVDDAIIVGESVYSSHQRGLQGNACAAGGAKAVSKPVLFAVGSTIIFFAPMLTLPGMMGDMSKPIPVVVILCLIFSLFESLLILPAHLAHLRDKPPSRYKLVRTLSAGKQFFADKLEHFAHHRFGRWVKAAVNNSPITLALFLSAFFLSVAVVTSGWVRGSFMPVVPSEFIGLTIELPEGSAFARTEALLKRVENAAEALKQDTALLTDNQNKPFVESLQTWATDNSLRATLALKPAEERDISTEMVTQRWRELIGDVPEAEKFNLAFTINQVGEAIALRLSVASDNPVVVERALADVRHELARYPGVYDVKDTYQSARTELELDLKAGAATQGFSLQTIAQQVRQAFYGDEVQRVPRNGEDVRVMVRYPRTERETMDTLEDMYIRQASPDGLIEAPITEVATLKYVPGYTTIMREDRKRTFTITAEVRKDYNVSATKIVSDLMAFSKPKWQAQYPGFSLSVGGSMESENEFVHDIIVNFILALVLIYGLFCVAFKSYTVPALVLTAVPFGFMGAVIGHVIMGFEISMMSILGFLACAGVVVNDNLVLLDRIQQLRHEGKTAWQAAVQGAQDRFRPIVLTSITTFAGLTPMLLEESTQARFLVPMAVSLAFGVLFATAVTLLLVPSLYYGGSRFKHYCKNAWQTL</sequence>
<evidence type="ECO:0008006" key="5">
    <source>
        <dbReference type="Google" id="ProtNLM"/>
    </source>
</evidence>
<dbReference type="GO" id="GO:0042910">
    <property type="term" value="F:xenobiotic transmembrane transporter activity"/>
    <property type="evidence" value="ECO:0007669"/>
    <property type="project" value="TreeGrafter"/>
</dbReference>
<dbReference type="InterPro" id="IPR027463">
    <property type="entry name" value="AcrB_DN_DC_subdom"/>
</dbReference>
<dbReference type="RefSeq" id="WP_236985152.1">
    <property type="nucleotide sequence ID" value="NZ_AP023086.1"/>
</dbReference>
<dbReference type="Gene3D" id="3.30.70.1440">
    <property type="entry name" value="Multidrug efflux transporter AcrB pore domain"/>
    <property type="match status" value="1"/>
</dbReference>
<dbReference type="PRINTS" id="PR00702">
    <property type="entry name" value="ACRIFLAVINRP"/>
</dbReference>
<organism evidence="3 4">
    <name type="scientific">Marinagarivorans cellulosilyticus</name>
    <dbReference type="NCBI Taxonomy" id="2721545"/>
    <lineage>
        <taxon>Bacteria</taxon>
        <taxon>Pseudomonadati</taxon>
        <taxon>Pseudomonadota</taxon>
        <taxon>Gammaproteobacteria</taxon>
        <taxon>Cellvibrionales</taxon>
        <taxon>Cellvibrionaceae</taxon>
        <taxon>Marinagarivorans</taxon>
    </lineage>
</organism>
<feature type="transmembrane region" description="Helical" evidence="2">
    <location>
        <begin position="431"/>
        <end position="452"/>
    </location>
</feature>
<accession>A0AAN1WLM2</accession>
<feature type="transmembrane region" description="Helical" evidence="2">
    <location>
        <begin position="531"/>
        <end position="552"/>
    </location>
</feature>
<feature type="transmembrane region" description="Helical" evidence="2">
    <location>
        <begin position="922"/>
        <end position="943"/>
    </location>
</feature>
<feature type="transmembrane region" description="Helical" evidence="2">
    <location>
        <begin position="968"/>
        <end position="987"/>
    </location>
</feature>